<keyword evidence="3" id="KW-1185">Reference proteome</keyword>
<dbReference type="EMBL" id="BGPR01001299">
    <property type="protein sequence ID" value="GBM50432.1"/>
    <property type="molecule type" value="Genomic_DNA"/>
</dbReference>
<protein>
    <submittedName>
        <fullName evidence="2">Uncharacterized protein</fullName>
    </submittedName>
</protein>
<evidence type="ECO:0000256" key="1">
    <source>
        <dbReference type="SAM" id="MobiDB-lite"/>
    </source>
</evidence>
<evidence type="ECO:0000313" key="2">
    <source>
        <dbReference type="EMBL" id="GBM50432.1"/>
    </source>
</evidence>
<dbReference type="Proteomes" id="UP000499080">
    <property type="component" value="Unassembled WGS sequence"/>
</dbReference>
<comment type="caution">
    <text evidence="2">The sequence shown here is derived from an EMBL/GenBank/DDBJ whole genome shotgun (WGS) entry which is preliminary data.</text>
</comment>
<accession>A0A4Y2G9D8</accession>
<reference evidence="2 3" key="1">
    <citation type="journal article" date="2019" name="Sci. Rep.">
        <title>Orb-weaving spider Araneus ventricosus genome elucidates the spidroin gene catalogue.</title>
        <authorList>
            <person name="Kono N."/>
            <person name="Nakamura H."/>
            <person name="Ohtoshi R."/>
            <person name="Moran D.A.P."/>
            <person name="Shinohara A."/>
            <person name="Yoshida Y."/>
            <person name="Fujiwara M."/>
            <person name="Mori M."/>
            <person name="Tomita M."/>
            <person name="Arakawa K."/>
        </authorList>
    </citation>
    <scope>NUCLEOTIDE SEQUENCE [LARGE SCALE GENOMIC DNA]</scope>
</reference>
<evidence type="ECO:0000313" key="3">
    <source>
        <dbReference type="Proteomes" id="UP000499080"/>
    </source>
</evidence>
<dbReference type="AlphaFoldDB" id="A0A4Y2G9D8"/>
<gene>
    <name evidence="2" type="ORF">AVEN_53010_1</name>
</gene>
<name>A0A4Y2G9D8_ARAVE</name>
<proteinExistence type="predicted"/>
<organism evidence="2 3">
    <name type="scientific">Araneus ventricosus</name>
    <name type="common">Orbweaver spider</name>
    <name type="synonym">Epeira ventricosa</name>
    <dbReference type="NCBI Taxonomy" id="182803"/>
    <lineage>
        <taxon>Eukaryota</taxon>
        <taxon>Metazoa</taxon>
        <taxon>Ecdysozoa</taxon>
        <taxon>Arthropoda</taxon>
        <taxon>Chelicerata</taxon>
        <taxon>Arachnida</taxon>
        <taxon>Araneae</taxon>
        <taxon>Araneomorphae</taxon>
        <taxon>Entelegynae</taxon>
        <taxon>Araneoidea</taxon>
        <taxon>Araneidae</taxon>
        <taxon>Araneus</taxon>
    </lineage>
</organism>
<feature type="region of interest" description="Disordered" evidence="1">
    <location>
        <begin position="1"/>
        <end position="25"/>
    </location>
</feature>
<sequence>MTVKGLNRGQMTKTTPELAPAPSPNFCNIPEGRRLDSAYALTCKRPHTRRIFSGIGLRTWNPLAPKPRLYRKATTVPSVL</sequence>